<dbReference type="RefSeq" id="WP_344935229.1">
    <property type="nucleotide sequence ID" value="NZ_BAAAZR010000001.1"/>
</dbReference>
<dbReference type="InterPro" id="IPR036265">
    <property type="entry name" value="HIT-like_sf"/>
</dbReference>
<dbReference type="PANTHER" id="PTHR46648:SF1">
    <property type="entry name" value="ADENOSINE 5'-MONOPHOSPHORAMIDASE HNT1"/>
    <property type="match status" value="1"/>
</dbReference>
<reference evidence="4" key="1">
    <citation type="journal article" date="2019" name="Int. J. Syst. Evol. Microbiol.">
        <title>The Global Catalogue of Microorganisms (GCM) 10K type strain sequencing project: providing services to taxonomists for standard genome sequencing and annotation.</title>
        <authorList>
            <consortium name="The Broad Institute Genomics Platform"/>
            <consortium name="The Broad Institute Genome Sequencing Center for Infectious Disease"/>
            <person name="Wu L."/>
            <person name="Ma J."/>
        </authorList>
    </citation>
    <scope>NUCLEOTIDE SEQUENCE [LARGE SCALE GENOMIC DNA]</scope>
    <source>
        <strain evidence="4">JCM 16908</strain>
    </source>
</reference>
<evidence type="ECO:0000313" key="3">
    <source>
        <dbReference type="EMBL" id="GAA3794548.1"/>
    </source>
</evidence>
<dbReference type="Pfam" id="PF01230">
    <property type="entry name" value="HIT"/>
    <property type="match status" value="1"/>
</dbReference>
<protein>
    <submittedName>
        <fullName evidence="3">HIT family protein</fullName>
    </submittedName>
</protein>
<proteinExistence type="predicted"/>
<dbReference type="PANTHER" id="PTHR46648">
    <property type="entry name" value="HIT FAMILY PROTEIN 1"/>
    <property type="match status" value="1"/>
</dbReference>
<gene>
    <name evidence="3" type="ORF">GCM10022226_12390</name>
</gene>
<dbReference type="Gene3D" id="3.30.428.10">
    <property type="entry name" value="HIT-like"/>
    <property type="match status" value="1"/>
</dbReference>
<dbReference type="PROSITE" id="PS51084">
    <property type="entry name" value="HIT_2"/>
    <property type="match status" value="1"/>
</dbReference>
<organism evidence="3 4">
    <name type="scientific">Sphaerisporangium flaviroseum</name>
    <dbReference type="NCBI Taxonomy" id="509199"/>
    <lineage>
        <taxon>Bacteria</taxon>
        <taxon>Bacillati</taxon>
        <taxon>Actinomycetota</taxon>
        <taxon>Actinomycetes</taxon>
        <taxon>Streptosporangiales</taxon>
        <taxon>Streptosporangiaceae</taxon>
        <taxon>Sphaerisporangium</taxon>
    </lineage>
</organism>
<dbReference type="EMBL" id="BAAAZR010000001">
    <property type="protein sequence ID" value="GAA3794548.1"/>
    <property type="molecule type" value="Genomic_DNA"/>
</dbReference>
<keyword evidence="4" id="KW-1185">Reference proteome</keyword>
<evidence type="ECO:0000256" key="1">
    <source>
        <dbReference type="PROSITE-ProRule" id="PRU00464"/>
    </source>
</evidence>
<accession>A0ABP7HQ80</accession>
<name>A0ABP7HQ80_9ACTN</name>
<evidence type="ECO:0000313" key="4">
    <source>
        <dbReference type="Proteomes" id="UP001500888"/>
    </source>
</evidence>
<sequence>MDTSYDPCVFCEVMEGRADASLAYQDDVVIVVMDANPVNPGHALVIPRAHAMGLEDLDEEVGAHMWRVAQRVARGLRRSGLRCEGVNMFLGDGEVAFQKVFHAHVHVFPRFEGDNFVVDADCEPRDRRLLNQEAWVLREAMKAFTQGPSPVMLPHRAPRV</sequence>
<dbReference type="Proteomes" id="UP001500888">
    <property type="component" value="Unassembled WGS sequence"/>
</dbReference>
<dbReference type="SUPFAM" id="SSF54197">
    <property type="entry name" value="HIT-like"/>
    <property type="match status" value="1"/>
</dbReference>
<dbReference type="InterPro" id="IPR001310">
    <property type="entry name" value="Histidine_triad_HIT"/>
</dbReference>
<feature type="domain" description="HIT" evidence="2">
    <location>
        <begin position="9"/>
        <end position="117"/>
    </location>
</feature>
<feature type="short sequence motif" description="Histidine triad motif" evidence="1">
    <location>
        <begin position="102"/>
        <end position="106"/>
    </location>
</feature>
<dbReference type="PRINTS" id="PR00332">
    <property type="entry name" value="HISTRIAD"/>
</dbReference>
<evidence type="ECO:0000259" key="2">
    <source>
        <dbReference type="PROSITE" id="PS51084"/>
    </source>
</evidence>
<dbReference type="InterPro" id="IPR011146">
    <property type="entry name" value="HIT-like"/>
</dbReference>
<comment type="caution">
    <text evidence="3">The sequence shown here is derived from an EMBL/GenBank/DDBJ whole genome shotgun (WGS) entry which is preliminary data.</text>
</comment>